<dbReference type="InterPro" id="IPR016364">
    <property type="entry name" value="Surface_antigen_Rickettsia"/>
</dbReference>
<dbReference type="AlphaFoldDB" id="A0A231UU69"/>
<proteinExistence type="predicted"/>
<protein>
    <recommendedName>
        <fullName evidence="2">Surface antigen domain-containing protein</fullName>
    </recommendedName>
</protein>
<evidence type="ECO:0000313" key="4">
    <source>
        <dbReference type="Proteomes" id="UP000215405"/>
    </source>
</evidence>
<dbReference type="Pfam" id="PF16998">
    <property type="entry name" value="17kDa_Anti_2"/>
    <property type="match status" value="1"/>
</dbReference>
<dbReference type="InterPro" id="IPR032635">
    <property type="entry name" value="Anti_2"/>
</dbReference>
<feature type="signal peptide" evidence="1">
    <location>
        <begin position="1"/>
        <end position="34"/>
    </location>
</feature>
<evidence type="ECO:0000256" key="1">
    <source>
        <dbReference type="SAM" id="SignalP"/>
    </source>
</evidence>
<keyword evidence="1" id="KW-0732">Signal</keyword>
<organism evidence="3 4">
    <name type="scientific">Notoacmeibacter marinus</name>
    <dbReference type="NCBI Taxonomy" id="1876515"/>
    <lineage>
        <taxon>Bacteria</taxon>
        <taxon>Pseudomonadati</taxon>
        <taxon>Pseudomonadota</taxon>
        <taxon>Alphaproteobacteria</taxon>
        <taxon>Hyphomicrobiales</taxon>
        <taxon>Notoacmeibacteraceae</taxon>
        <taxon>Notoacmeibacter</taxon>
    </lineage>
</organism>
<name>A0A231UU69_9HYPH</name>
<comment type="caution">
    <text evidence="3">The sequence shown here is derived from an EMBL/GenBank/DDBJ whole genome shotgun (WGS) entry which is preliminary data.</text>
</comment>
<dbReference type="RefSeq" id="WP_094078214.1">
    <property type="nucleotide sequence ID" value="NZ_NBYO01000003.1"/>
</dbReference>
<feature type="domain" description="Surface antigen" evidence="2">
    <location>
        <begin position="91"/>
        <end position="153"/>
    </location>
</feature>
<gene>
    <name evidence="3" type="ORF">B7H23_14885</name>
</gene>
<reference evidence="4" key="1">
    <citation type="journal article" date="2017" name="Int. J. Syst. Evol. Microbiol.">
        <title>Notoacmeibacter marinus gen. nov., sp. nov., isolated from the gut of a limpet and proposal of Notoacmeibacteraceae fam. nov. in the order Rhizobiales of the class Alphaproteobacteria.</title>
        <authorList>
            <person name="Huang Z."/>
            <person name="Guo F."/>
            <person name="Lai Q."/>
        </authorList>
    </citation>
    <scope>NUCLEOTIDE SEQUENCE [LARGE SCALE GENOMIC DNA]</scope>
    <source>
        <strain evidence="4">XMTR2A4</strain>
    </source>
</reference>
<evidence type="ECO:0000313" key="3">
    <source>
        <dbReference type="EMBL" id="OXS99436.1"/>
    </source>
</evidence>
<dbReference type="PIRSF" id="PIRSF002721">
    <property type="entry name" value="Surface_antigen_Rickettsia"/>
    <property type="match status" value="1"/>
</dbReference>
<dbReference type="Proteomes" id="UP000215405">
    <property type="component" value="Unassembled WGS sequence"/>
</dbReference>
<evidence type="ECO:0000259" key="2">
    <source>
        <dbReference type="Pfam" id="PF16998"/>
    </source>
</evidence>
<dbReference type="EMBL" id="NBYO01000003">
    <property type="protein sequence ID" value="OXS99436.1"/>
    <property type="molecule type" value="Genomic_DNA"/>
</dbReference>
<accession>A0A231UU69</accession>
<feature type="chain" id="PRO_5012669405" description="Surface antigen domain-containing protein" evidence="1">
    <location>
        <begin position="35"/>
        <end position="154"/>
    </location>
</feature>
<sequence>MALTQSLPLQSLLTCRRFHAAKGVVLLLAATALAGCTTLTGGTPSSAFAPSAASGNTVGMVKGLAAAPDAGLADGASKALALAAEYRALEYKGKGETVTWQSDSGESGRVVAYQPYRVGRQDCRQFTHTLTVEGSVRALKGAACRTKDGSWTVI</sequence>
<keyword evidence="4" id="KW-1185">Reference proteome</keyword>